<dbReference type="STRING" id="555088.DealDRAFT_2908"/>
<evidence type="ECO:0000313" key="1">
    <source>
        <dbReference type="EMBL" id="EEG76214.1"/>
    </source>
</evidence>
<dbReference type="GO" id="GO:0016301">
    <property type="term" value="F:kinase activity"/>
    <property type="evidence" value="ECO:0007669"/>
    <property type="project" value="UniProtKB-KW"/>
</dbReference>
<keyword evidence="1" id="KW-0808">Transferase</keyword>
<dbReference type="Gene3D" id="3.40.91.30">
    <property type="match status" value="1"/>
</dbReference>
<dbReference type="OrthoDB" id="163373at2"/>
<dbReference type="Gene3D" id="3.40.50.300">
    <property type="entry name" value="P-loop containing nucleotide triphosphate hydrolases"/>
    <property type="match status" value="1"/>
</dbReference>
<dbReference type="InterPro" id="IPR027417">
    <property type="entry name" value="P-loop_NTPase"/>
</dbReference>
<dbReference type="Proteomes" id="UP000006443">
    <property type="component" value="Unassembled WGS sequence"/>
</dbReference>
<proteinExistence type="predicted"/>
<dbReference type="SUPFAM" id="SSF52540">
    <property type="entry name" value="P-loop containing nucleoside triphosphate hydrolases"/>
    <property type="match status" value="1"/>
</dbReference>
<keyword evidence="1" id="KW-0418">Kinase</keyword>
<dbReference type="eggNOG" id="COG1102">
    <property type="taxonomic scope" value="Bacteria"/>
</dbReference>
<protein>
    <submittedName>
        <fullName evidence="1">Cytidylate kinase-like protein</fullName>
    </submittedName>
</protein>
<dbReference type="EMBL" id="ACJM01000022">
    <property type="protein sequence ID" value="EEG76214.1"/>
    <property type="molecule type" value="Genomic_DNA"/>
</dbReference>
<accession>C0GK99</accession>
<dbReference type="AlphaFoldDB" id="C0GK99"/>
<gene>
    <name evidence="1" type="ORF">DealDRAFT_2908</name>
</gene>
<organism evidence="1 2">
    <name type="scientific">Dethiobacter alkaliphilus AHT 1</name>
    <dbReference type="NCBI Taxonomy" id="555088"/>
    <lineage>
        <taxon>Bacteria</taxon>
        <taxon>Bacillati</taxon>
        <taxon>Bacillota</taxon>
        <taxon>Dethiobacteria</taxon>
        <taxon>Dethiobacterales</taxon>
        <taxon>Dethiobacteraceae</taxon>
        <taxon>Dethiobacter</taxon>
    </lineage>
</organism>
<comment type="caution">
    <text evidence="1">The sequence shown here is derived from an EMBL/GenBank/DDBJ whole genome shotgun (WGS) entry which is preliminary data.</text>
</comment>
<sequence length="312" mass="36770">MTVITISRQFGAGGEMLAEHVANELGYRLVDRNAIIDALQEMGLPPHLIQFDEQVAKGEDAEKRRRFYLTALHEYLIELAKKESFILVGRGGQFLFRNHPDAFHIFIHAPFKQRVQWIREINDLTRKPASKLVREHDRRKKRFLRQVFDHPWLDMDLYDLTLNTGTLMPEGAAILAVQAIKAFQDRQTVKTRSKQQSDNEGDTYSDIRFMHPSEEEFARFLDFYNISWEYEPRTFPLQWDSEGNVTEAFSPDFYLPDQNLYVELTTQRQKLVWKKNKKARRLQELYPGVKVKIIYNKDLHHILDSFGIDKPQ</sequence>
<keyword evidence="2" id="KW-1185">Reference proteome</keyword>
<evidence type="ECO:0000313" key="2">
    <source>
        <dbReference type="Proteomes" id="UP000006443"/>
    </source>
</evidence>
<reference evidence="1 2" key="1">
    <citation type="submission" date="2009-02" db="EMBL/GenBank/DDBJ databases">
        <title>Sequencing of the draft genome and assembly of Dethiobacter alkaliphilus AHT 1.</title>
        <authorList>
            <consortium name="US DOE Joint Genome Institute (JGI-PGF)"/>
            <person name="Lucas S."/>
            <person name="Copeland A."/>
            <person name="Lapidus A."/>
            <person name="Glavina del Rio T."/>
            <person name="Dalin E."/>
            <person name="Tice H."/>
            <person name="Bruce D."/>
            <person name="Goodwin L."/>
            <person name="Pitluck S."/>
            <person name="Larimer F."/>
            <person name="Land M.L."/>
            <person name="Hauser L."/>
            <person name="Muyzer G."/>
        </authorList>
    </citation>
    <scope>NUCLEOTIDE SEQUENCE [LARGE SCALE GENOMIC DNA]</scope>
    <source>
        <strain evidence="1 2">AHT 1</strain>
    </source>
</reference>
<name>C0GK99_DETAL</name>
<dbReference type="RefSeq" id="WP_008518768.1">
    <property type="nucleotide sequence ID" value="NZ_ACJM01000022.1"/>
</dbReference>
<dbReference type="Pfam" id="PF13189">
    <property type="entry name" value="Cytidylate_kin2"/>
    <property type="match status" value="1"/>
</dbReference>